<evidence type="ECO:0000256" key="1">
    <source>
        <dbReference type="SAM" id="MobiDB-lite"/>
    </source>
</evidence>
<reference evidence="2 3" key="1">
    <citation type="journal article" date="2018" name="New Phytol.">
        <title>Phylogenomics of Endogonaceae and evolution of mycorrhizas within Mucoromycota.</title>
        <authorList>
            <person name="Chang Y."/>
            <person name="Desiro A."/>
            <person name="Na H."/>
            <person name="Sandor L."/>
            <person name="Lipzen A."/>
            <person name="Clum A."/>
            <person name="Barry K."/>
            <person name="Grigoriev I.V."/>
            <person name="Martin F.M."/>
            <person name="Stajich J.E."/>
            <person name="Smith M.E."/>
            <person name="Bonito G."/>
            <person name="Spatafora J.W."/>
        </authorList>
    </citation>
    <scope>NUCLEOTIDE SEQUENCE [LARGE SCALE GENOMIC DNA]</scope>
    <source>
        <strain evidence="2 3">AD002</strain>
    </source>
</reference>
<evidence type="ECO:0000313" key="2">
    <source>
        <dbReference type="EMBL" id="RUS28493.1"/>
    </source>
</evidence>
<accession>A0A433QFD6</accession>
<name>A0A433QFD6_9FUNG</name>
<gene>
    <name evidence="2" type="ORF">BC938DRAFT_481822</name>
</gene>
<proteinExistence type="predicted"/>
<protein>
    <submittedName>
        <fullName evidence="2">Uncharacterized protein</fullName>
    </submittedName>
</protein>
<dbReference type="Proteomes" id="UP000274822">
    <property type="component" value="Unassembled WGS sequence"/>
</dbReference>
<organism evidence="2 3">
    <name type="scientific">Jimgerdemannia flammicorona</name>
    <dbReference type="NCBI Taxonomy" id="994334"/>
    <lineage>
        <taxon>Eukaryota</taxon>
        <taxon>Fungi</taxon>
        <taxon>Fungi incertae sedis</taxon>
        <taxon>Mucoromycota</taxon>
        <taxon>Mucoromycotina</taxon>
        <taxon>Endogonomycetes</taxon>
        <taxon>Endogonales</taxon>
        <taxon>Endogonaceae</taxon>
        <taxon>Jimgerdemannia</taxon>
    </lineage>
</organism>
<evidence type="ECO:0000313" key="3">
    <source>
        <dbReference type="Proteomes" id="UP000274822"/>
    </source>
</evidence>
<keyword evidence="3" id="KW-1185">Reference proteome</keyword>
<feature type="region of interest" description="Disordered" evidence="1">
    <location>
        <begin position="1"/>
        <end position="47"/>
    </location>
</feature>
<dbReference type="EMBL" id="RBNJ01006551">
    <property type="protein sequence ID" value="RUS28493.1"/>
    <property type="molecule type" value="Genomic_DNA"/>
</dbReference>
<dbReference type="Gene3D" id="3.40.50.11350">
    <property type="match status" value="1"/>
</dbReference>
<dbReference type="AlphaFoldDB" id="A0A433QFD6"/>
<feature type="compositionally biased region" description="Basic residues" evidence="1">
    <location>
        <begin position="1"/>
        <end position="33"/>
    </location>
</feature>
<sequence>MRNKGQRKKMWTGRRRKRRRKKRRKRRRKRRGSSKLCKGNSMKPLNMTQRQTPNMRKRANLGPGIWWKRNPINIHRLDYCPDISERNALEEKRTHTSVKMESYCYDFRKYTPIRFDKVLDLSAVEKIIPIMHREDLHQRWFETALGIPSKNNTTMIYTLNDNARYSYRIYDTRGNTEDLLNYKYRIDIDELRARKEKLLFFGSVFGSTRLALSTAENKALREHLMKSLPLNHELVIQSTTKIVGKLGGVAKFVGVHVRTGDGIFKERLNDTIVQMKMKLENFAAKVQTDRYSKEDIEYNMAQATAFLISLQSKPIRLLQECKQHSHYGDRLNIIYMATDSRKPPRKNPVLKDIFATFPCTFTLADFASQGDIDNLKVIHTDGRTRLDAMLIPMVDAVVASRGKPFVGTRSSTFSIYVRHMNEALLATMEGTETSLPK</sequence>
<comment type="caution">
    <text evidence="2">The sequence shown here is derived from an EMBL/GenBank/DDBJ whole genome shotgun (WGS) entry which is preliminary data.</text>
</comment>